<evidence type="ECO:0000313" key="2">
    <source>
        <dbReference type="Proteomes" id="UP001139485"/>
    </source>
</evidence>
<keyword evidence="2" id="KW-1185">Reference proteome</keyword>
<dbReference type="Gene3D" id="2.40.30.100">
    <property type="entry name" value="AF2212/PG0164-like"/>
    <property type="match status" value="1"/>
</dbReference>
<dbReference type="EMBL" id="JAMOIL010000043">
    <property type="protein sequence ID" value="MCM0622664.1"/>
    <property type="molecule type" value="Genomic_DNA"/>
</dbReference>
<protein>
    <submittedName>
        <fullName evidence="1">YdeI/OmpD-associated family protein</fullName>
    </submittedName>
</protein>
<sequence>MSELRLRVTLERRGPAAAVVLTDEQVATLGEGKKAFPVTATVAGHTFPGRVARMGGENLVGLNKAVRTAAGVEAGDEVDVVLVTESAPRTVEVPDEVAAVLAAAGLREAFDGLAPSRRKELVRWAGDAKKEETRLRRLAQLPEKVRALL</sequence>
<comment type="caution">
    <text evidence="1">The sequence shown here is derived from an EMBL/GenBank/DDBJ whole genome shotgun (WGS) entry which is preliminary data.</text>
</comment>
<accession>A0A9X2DDX7</accession>
<dbReference type="SUPFAM" id="SSF141694">
    <property type="entry name" value="AF2212/PG0164-like"/>
    <property type="match status" value="1"/>
</dbReference>
<dbReference type="Pfam" id="PF08922">
    <property type="entry name" value="DUF1905"/>
    <property type="match status" value="1"/>
</dbReference>
<name>A0A9X2DDX7_9ACTN</name>
<proteinExistence type="predicted"/>
<dbReference type="AlphaFoldDB" id="A0A9X2DDX7"/>
<gene>
    <name evidence="1" type="ORF">M8330_20445</name>
</gene>
<dbReference type="Pfam" id="PF13376">
    <property type="entry name" value="OmdA"/>
    <property type="match status" value="1"/>
</dbReference>
<dbReference type="RefSeq" id="WP_250828841.1">
    <property type="nucleotide sequence ID" value="NZ_JAMOIL010000043.1"/>
</dbReference>
<reference evidence="1" key="1">
    <citation type="submission" date="2022-05" db="EMBL/GenBank/DDBJ databases">
        <authorList>
            <person name="Tuo L."/>
        </authorList>
    </citation>
    <scope>NUCLEOTIDE SEQUENCE</scope>
    <source>
        <strain evidence="1">BSK12Z-4</strain>
    </source>
</reference>
<evidence type="ECO:0000313" key="1">
    <source>
        <dbReference type="EMBL" id="MCM0622664.1"/>
    </source>
</evidence>
<organism evidence="1 2">
    <name type="scientific">Nocardioides bruguierae</name>
    <dbReference type="NCBI Taxonomy" id="2945102"/>
    <lineage>
        <taxon>Bacteria</taxon>
        <taxon>Bacillati</taxon>
        <taxon>Actinomycetota</taxon>
        <taxon>Actinomycetes</taxon>
        <taxon>Propionibacteriales</taxon>
        <taxon>Nocardioidaceae</taxon>
        <taxon>Nocardioides</taxon>
    </lineage>
</organism>
<dbReference type="InterPro" id="IPR037079">
    <property type="entry name" value="AF2212/PG0164-like_sf"/>
</dbReference>
<dbReference type="Proteomes" id="UP001139485">
    <property type="component" value="Unassembled WGS sequence"/>
</dbReference>
<dbReference type="InterPro" id="IPR015018">
    <property type="entry name" value="DUF1905"/>
</dbReference>